<feature type="compositionally biased region" description="Low complexity" evidence="3">
    <location>
        <begin position="34"/>
        <end position="71"/>
    </location>
</feature>
<name>A0ABD3SKT8_9LAMI</name>
<organism evidence="4 5">
    <name type="scientific">Penstemon smallii</name>
    <dbReference type="NCBI Taxonomy" id="265156"/>
    <lineage>
        <taxon>Eukaryota</taxon>
        <taxon>Viridiplantae</taxon>
        <taxon>Streptophyta</taxon>
        <taxon>Embryophyta</taxon>
        <taxon>Tracheophyta</taxon>
        <taxon>Spermatophyta</taxon>
        <taxon>Magnoliopsida</taxon>
        <taxon>eudicotyledons</taxon>
        <taxon>Gunneridae</taxon>
        <taxon>Pentapetalae</taxon>
        <taxon>asterids</taxon>
        <taxon>lamiids</taxon>
        <taxon>Lamiales</taxon>
        <taxon>Plantaginaceae</taxon>
        <taxon>Cheloneae</taxon>
        <taxon>Penstemon</taxon>
    </lineage>
</organism>
<dbReference type="AlphaFoldDB" id="A0ABD3SKT8"/>
<comment type="subcellular location">
    <subcellularLocation>
        <location evidence="1">Nucleus</location>
    </subcellularLocation>
</comment>
<dbReference type="EMBL" id="JBJXBP010000006">
    <property type="protein sequence ID" value="KAL3825204.1"/>
    <property type="molecule type" value="Genomic_DNA"/>
</dbReference>
<gene>
    <name evidence="4" type="ORF">ACJIZ3_021233</name>
</gene>
<evidence type="ECO:0000256" key="3">
    <source>
        <dbReference type="SAM" id="MobiDB-lite"/>
    </source>
</evidence>
<evidence type="ECO:0000313" key="5">
    <source>
        <dbReference type="Proteomes" id="UP001634393"/>
    </source>
</evidence>
<keyword evidence="2" id="KW-0539">Nucleus</keyword>
<protein>
    <submittedName>
        <fullName evidence="4">Uncharacterized protein</fullName>
    </submittedName>
</protein>
<evidence type="ECO:0000256" key="1">
    <source>
        <dbReference type="ARBA" id="ARBA00004123"/>
    </source>
</evidence>
<keyword evidence="5" id="KW-1185">Reference proteome</keyword>
<dbReference type="PANTHER" id="PTHR33172">
    <property type="entry name" value="OS08G0516900 PROTEIN"/>
    <property type="match status" value="1"/>
</dbReference>
<evidence type="ECO:0000256" key="2">
    <source>
        <dbReference type="ARBA" id="ARBA00023242"/>
    </source>
</evidence>
<dbReference type="GO" id="GO:0005634">
    <property type="term" value="C:nucleus"/>
    <property type="evidence" value="ECO:0007669"/>
    <property type="project" value="UniProtKB-SubCell"/>
</dbReference>
<dbReference type="Proteomes" id="UP001634393">
    <property type="component" value="Unassembled WGS sequence"/>
</dbReference>
<evidence type="ECO:0000313" key="4">
    <source>
        <dbReference type="EMBL" id="KAL3825204.1"/>
    </source>
</evidence>
<reference evidence="4 5" key="1">
    <citation type="submission" date="2024-12" db="EMBL/GenBank/DDBJ databases">
        <title>The unique morphological basis and parallel evolutionary history of personate flowers in Penstemon.</title>
        <authorList>
            <person name="Depatie T.H."/>
            <person name="Wessinger C.A."/>
        </authorList>
    </citation>
    <scope>NUCLEOTIDE SEQUENCE [LARGE SCALE GENOMIC DNA]</scope>
    <source>
        <strain evidence="4">WTNN_2</strain>
        <tissue evidence="4">Leaf</tissue>
    </source>
</reference>
<dbReference type="GO" id="GO:0006950">
    <property type="term" value="P:response to stress"/>
    <property type="evidence" value="ECO:0007669"/>
    <property type="project" value="UniProtKB-ARBA"/>
</dbReference>
<dbReference type="InterPro" id="IPR051992">
    <property type="entry name" value="OxStress_Response_Reg"/>
</dbReference>
<accession>A0ABD3SKT8</accession>
<comment type="caution">
    <text evidence="4">The sequence shown here is derived from an EMBL/GenBank/DDBJ whole genome shotgun (WGS) entry which is preliminary data.</text>
</comment>
<proteinExistence type="predicted"/>
<sequence length="172" mass="18959">MGEERQMGFKNSTQFHWETANYKKNEYYHESMKSSSSSSSSSSINDSFDSSSSLISSEELTDDASSSSSNSCGPLFELAHELMAQLPIKRGLSKFYQGKSQTFGCLGNVNSLEDLAKKESCSSYSRRMKSCKSYGGDLNRHKFGPKATITKKTTARRSISPPLCAKKAIVVD</sequence>
<feature type="region of interest" description="Disordered" evidence="3">
    <location>
        <begin position="32"/>
        <end position="71"/>
    </location>
</feature>
<dbReference type="PANTHER" id="PTHR33172:SF103">
    <property type="entry name" value="PROTEIN OXIDATIVE STRESS 3"/>
    <property type="match status" value="1"/>
</dbReference>